<dbReference type="GO" id="GO:0140359">
    <property type="term" value="F:ABC-type transporter activity"/>
    <property type="evidence" value="ECO:0007669"/>
    <property type="project" value="InterPro"/>
</dbReference>
<dbReference type="OrthoDB" id="66620at2759"/>
<comment type="subcellular location">
    <subcellularLocation>
        <location evidence="1">Membrane</location>
        <topology evidence="1">Multi-pass membrane protein</topology>
    </subcellularLocation>
</comment>
<keyword evidence="3" id="KW-0812">Transmembrane</keyword>
<dbReference type="PANTHER" id="PTHR48041">
    <property type="entry name" value="ABC TRANSPORTER G FAMILY MEMBER 28"/>
    <property type="match status" value="1"/>
</dbReference>
<dbReference type="PANTHER" id="PTHR48041:SF63">
    <property type="entry name" value="EARLY GENE AT 23, ISOFORM C"/>
    <property type="match status" value="1"/>
</dbReference>
<dbReference type="Pfam" id="PF01061">
    <property type="entry name" value="ABC2_membrane"/>
    <property type="match status" value="1"/>
</dbReference>
<protein>
    <submittedName>
        <fullName evidence="6">Uncharacterized protein</fullName>
    </submittedName>
</protein>
<keyword evidence="4" id="KW-1133">Transmembrane helix</keyword>
<accession>A0A7R8WFZ5</accession>
<evidence type="ECO:0000256" key="5">
    <source>
        <dbReference type="ARBA" id="ARBA00023136"/>
    </source>
</evidence>
<name>A0A7R8WFZ5_9CRUS</name>
<evidence type="ECO:0000256" key="4">
    <source>
        <dbReference type="ARBA" id="ARBA00022989"/>
    </source>
</evidence>
<keyword evidence="5" id="KW-0472">Membrane</keyword>
<proteinExistence type="predicted"/>
<reference evidence="6" key="1">
    <citation type="submission" date="2020-11" db="EMBL/GenBank/DDBJ databases">
        <authorList>
            <person name="Tran Van P."/>
        </authorList>
    </citation>
    <scope>NUCLEOTIDE SEQUENCE</scope>
</reference>
<keyword evidence="2" id="KW-0813">Transport</keyword>
<evidence type="ECO:0000256" key="1">
    <source>
        <dbReference type="ARBA" id="ARBA00004141"/>
    </source>
</evidence>
<dbReference type="AlphaFoldDB" id="A0A7R8WFZ5"/>
<dbReference type="GO" id="GO:0005886">
    <property type="term" value="C:plasma membrane"/>
    <property type="evidence" value="ECO:0007669"/>
    <property type="project" value="TreeGrafter"/>
</dbReference>
<evidence type="ECO:0000256" key="3">
    <source>
        <dbReference type="ARBA" id="ARBA00022692"/>
    </source>
</evidence>
<dbReference type="InterPro" id="IPR050352">
    <property type="entry name" value="ABCG_transporters"/>
</dbReference>
<evidence type="ECO:0000313" key="6">
    <source>
        <dbReference type="EMBL" id="CAD7228216.1"/>
    </source>
</evidence>
<dbReference type="EMBL" id="OB661436">
    <property type="protein sequence ID" value="CAD7228216.1"/>
    <property type="molecule type" value="Genomic_DNA"/>
</dbReference>
<gene>
    <name evidence="6" type="ORF">CTOB1V02_LOCUS6105</name>
</gene>
<evidence type="ECO:0000256" key="2">
    <source>
        <dbReference type="ARBA" id="ARBA00022448"/>
    </source>
</evidence>
<dbReference type="InterPro" id="IPR013525">
    <property type="entry name" value="ABC2_TM"/>
</dbReference>
<sequence>MPYVKAKGGALTTASSEEGVLSKRNFIQARSTMLSKVNWVQTLGLAIIAGLIWFQVDRTEHRLIPSEQEVIHKERASGAYRLSSYYLAKTLGELPLTVCLPLVYHVISYPMMGLHSPSTFFILLGVLILSTIVAQSIGLFISASCMDLQVAIAIAALYTLATQLFAGYLVTSIPTWLEWGRYCSIVHYAYESMQIIEFASGPPVLCSQTHSRFPVCEEGGLTIPAEDIINEKHSSLPLGINILILTGFLITFRLLAYAVLSYLED</sequence>
<organism evidence="6">
    <name type="scientific">Cyprideis torosa</name>
    <dbReference type="NCBI Taxonomy" id="163714"/>
    <lineage>
        <taxon>Eukaryota</taxon>
        <taxon>Metazoa</taxon>
        <taxon>Ecdysozoa</taxon>
        <taxon>Arthropoda</taxon>
        <taxon>Crustacea</taxon>
        <taxon>Oligostraca</taxon>
        <taxon>Ostracoda</taxon>
        <taxon>Podocopa</taxon>
        <taxon>Podocopida</taxon>
        <taxon>Cytherocopina</taxon>
        <taxon>Cytheroidea</taxon>
        <taxon>Cytherideidae</taxon>
        <taxon>Cyprideis</taxon>
    </lineage>
</organism>